<evidence type="ECO:0000313" key="1">
    <source>
        <dbReference type="EMBL" id="AKF11697.1"/>
    </source>
</evidence>
<dbReference type="InterPro" id="IPR016024">
    <property type="entry name" value="ARM-type_fold"/>
</dbReference>
<dbReference type="OrthoDB" id="9797162at2"/>
<dbReference type="RefSeq" id="WP_053238537.1">
    <property type="nucleotide sequence ID" value="NZ_CP011125.1"/>
</dbReference>
<protein>
    <submittedName>
        <fullName evidence="1">DNA alkylation repair enzyme</fullName>
    </submittedName>
</protein>
<sequence length="365" mass="40711">MAAQLKDFFDTALVQRLGASLRAVHPTFDERAFRRRATDGLDALELLDRGRHLMRAMHAGLPARYEDAIDVIERSLGPVGNIDAVSGMAPFFYLPHTMFVAEHGLAHPARSLDAMHAITQRFSCEFAIRPFLEQHRELTLARLDGWVTDPSPHVRRLVSEGMRPRLPWAARVRWLIEDPEPGLARIARLVDDESETVRRSVANHLNDVAKDHPARAVEIARAWVRVPAREKTVRHALRTLIKRGDAGALEVLGVSSARPECEVRGAITPARVKRGGEVRIDATITTAAPLDAVIDLVVHYVKARGQTSAKVFKWTRASLAPGAALALTRRLSLEERTTRKHHPGEHRVEVQINGTRFPLGAFVLR</sequence>
<keyword evidence="2" id="KW-1185">Reference proteome</keyword>
<organism evidence="1 2">
    <name type="scientific">Sandaracinus amylolyticus</name>
    <dbReference type="NCBI Taxonomy" id="927083"/>
    <lineage>
        <taxon>Bacteria</taxon>
        <taxon>Pseudomonadati</taxon>
        <taxon>Myxococcota</taxon>
        <taxon>Polyangia</taxon>
        <taxon>Polyangiales</taxon>
        <taxon>Sandaracinaceae</taxon>
        <taxon>Sandaracinus</taxon>
    </lineage>
</organism>
<reference evidence="1 2" key="1">
    <citation type="submission" date="2015-03" db="EMBL/GenBank/DDBJ databases">
        <title>Genome assembly of Sandaracinus amylolyticus DSM 53668.</title>
        <authorList>
            <person name="Sharma G."/>
            <person name="Subramanian S."/>
        </authorList>
    </citation>
    <scope>NUCLEOTIDE SEQUENCE [LARGE SCALE GENOMIC DNA]</scope>
    <source>
        <strain evidence="1 2">DSM 53668</strain>
    </source>
</reference>
<dbReference type="Gene3D" id="1.25.40.290">
    <property type="entry name" value="ARM repeat domains"/>
    <property type="match status" value="1"/>
</dbReference>
<accession>A0A0F6YNM9</accession>
<dbReference type="KEGG" id="samy:DB32_008846"/>
<dbReference type="Proteomes" id="UP000034883">
    <property type="component" value="Chromosome"/>
</dbReference>
<dbReference type="SUPFAM" id="SSF48371">
    <property type="entry name" value="ARM repeat"/>
    <property type="match status" value="1"/>
</dbReference>
<dbReference type="STRING" id="927083.DB32_008846"/>
<proteinExistence type="predicted"/>
<dbReference type="EMBL" id="CP011125">
    <property type="protein sequence ID" value="AKF11697.1"/>
    <property type="molecule type" value="Genomic_DNA"/>
</dbReference>
<dbReference type="AlphaFoldDB" id="A0A0F6YNM9"/>
<gene>
    <name evidence="1" type="ORF">DB32_008846</name>
</gene>
<evidence type="ECO:0000313" key="2">
    <source>
        <dbReference type="Proteomes" id="UP000034883"/>
    </source>
</evidence>
<name>A0A0F6YNM9_9BACT</name>